<keyword evidence="2" id="KW-1185">Reference proteome</keyword>
<dbReference type="Gene3D" id="3.40.630.40">
    <property type="entry name" value="Zn-dependent exopeptidases"/>
    <property type="match status" value="1"/>
</dbReference>
<proteinExistence type="predicted"/>
<protein>
    <submittedName>
        <fullName evidence="1">N-formylglutamate amidohydrolase</fullName>
    </submittedName>
</protein>
<dbReference type="SUPFAM" id="SSF53187">
    <property type="entry name" value="Zn-dependent exopeptidases"/>
    <property type="match status" value="1"/>
</dbReference>
<evidence type="ECO:0000313" key="1">
    <source>
        <dbReference type="EMBL" id="MDT0685756.1"/>
    </source>
</evidence>
<dbReference type="InterPro" id="IPR007709">
    <property type="entry name" value="N-FG_amidohydro"/>
</dbReference>
<evidence type="ECO:0000313" key="2">
    <source>
        <dbReference type="Proteomes" id="UP001253848"/>
    </source>
</evidence>
<organism evidence="1 2">
    <name type="scientific">Autumnicola psychrophila</name>
    <dbReference type="NCBI Taxonomy" id="3075592"/>
    <lineage>
        <taxon>Bacteria</taxon>
        <taxon>Pseudomonadati</taxon>
        <taxon>Bacteroidota</taxon>
        <taxon>Flavobacteriia</taxon>
        <taxon>Flavobacteriales</taxon>
        <taxon>Flavobacteriaceae</taxon>
        <taxon>Autumnicola</taxon>
    </lineage>
</organism>
<dbReference type="Pfam" id="PF05013">
    <property type="entry name" value="FGase"/>
    <property type="match status" value="1"/>
</dbReference>
<reference evidence="1 2" key="1">
    <citation type="submission" date="2023-09" db="EMBL/GenBank/DDBJ databases">
        <authorList>
            <person name="Rey-Velasco X."/>
        </authorList>
    </citation>
    <scope>NUCLEOTIDE SEQUENCE [LARGE SCALE GENOMIC DNA]</scope>
    <source>
        <strain evidence="1 2">F225</strain>
    </source>
</reference>
<dbReference type="Proteomes" id="UP001253848">
    <property type="component" value="Unassembled WGS sequence"/>
</dbReference>
<accession>A0ABU3DPW9</accession>
<gene>
    <name evidence="1" type="ORF">RM541_05240</name>
</gene>
<name>A0ABU3DPW9_9FLAO</name>
<sequence length="228" mass="26476">MKIIVTCEHAFNAVPKEYLDLFVGAEETLNTHRGYDPGAYNLFEAVSELANFGAYQKVSRLLVEVNRSEDHPQLFSEFSGSLSKEEKQEILERYYFPYRKSIATKIEDFIQKGEGVLHFSVHTFTPELNGEVRNADIGLLFDPERPAEEEFCTLFKNRLHQEAPELKIRFNYPYLGKSDGLITFFRTHFQKSYSGIELEVNQKFVNGYRLDEQLKMAIFNSLEATIQY</sequence>
<dbReference type="RefSeq" id="WP_311499167.1">
    <property type="nucleotide sequence ID" value="NZ_JAVRHN010000003.1"/>
</dbReference>
<dbReference type="EMBL" id="JAVRHN010000003">
    <property type="protein sequence ID" value="MDT0685756.1"/>
    <property type="molecule type" value="Genomic_DNA"/>
</dbReference>
<comment type="caution">
    <text evidence="1">The sequence shown here is derived from an EMBL/GenBank/DDBJ whole genome shotgun (WGS) entry which is preliminary data.</text>
</comment>